<evidence type="ECO:0000256" key="2">
    <source>
        <dbReference type="ARBA" id="ARBA00022792"/>
    </source>
</evidence>
<evidence type="ECO:0000256" key="3">
    <source>
        <dbReference type="ARBA" id="ARBA00023128"/>
    </source>
</evidence>
<evidence type="ECO:0000256" key="4">
    <source>
        <dbReference type="ARBA" id="ARBA00023136"/>
    </source>
</evidence>
<gene>
    <name evidence="7" type="ORF">KL940_003278</name>
</gene>
<evidence type="ECO:0000259" key="6">
    <source>
        <dbReference type="SMART" id="SM00271"/>
    </source>
</evidence>
<comment type="caution">
    <text evidence="7">The sequence shown here is derived from an EMBL/GenBank/DDBJ whole genome shotgun (WGS) entry which is preliminary data.</text>
</comment>
<keyword evidence="8" id="KW-1185">Reference proteome</keyword>
<dbReference type="EMBL" id="JAHLVD010000008">
    <property type="protein sequence ID" value="KAG7848423.1"/>
    <property type="molecule type" value="Genomic_DNA"/>
</dbReference>
<dbReference type="SUPFAM" id="SSF46565">
    <property type="entry name" value="Chaperone J-domain"/>
    <property type="match status" value="1"/>
</dbReference>
<organism evidence="7 8">
    <name type="scientific">Pichia angusta</name>
    <name type="common">Yeast</name>
    <name type="synonym">Hansenula polymorpha</name>
    <dbReference type="NCBI Taxonomy" id="870730"/>
    <lineage>
        <taxon>Eukaryota</taxon>
        <taxon>Fungi</taxon>
        <taxon>Dikarya</taxon>
        <taxon>Ascomycota</taxon>
        <taxon>Saccharomycotina</taxon>
        <taxon>Pichiomycetes</taxon>
        <taxon>Pichiales</taxon>
        <taxon>Pichiaceae</taxon>
        <taxon>Ogataea</taxon>
    </lineage>
</organism>
<comment type="subcellular location">
    <subcellularLocation>
        <location evidence="1">Mitochondrion inner membrane</location>
    </subcellularLocation>
</comment>
<dbReference type="InterPro" id="IPR036869">
    <property type="entry name" value="J_dom_sf"/>
</dbReference>
<evidence type="ECO:0000313" key="7">
    <source>
        <dbReference type="EMBL" id="KAG7848423.1"/>
    </source>
</evidence>
<dbReference type="SMART" id="SM00271">
    <property type="entry name" value="DnaJ"/>
    <property type="match status" value="1"/>
</dbReference>
<keyword evidence="4 5" id="KW-0472">Membrane</keyword>
<keyword evidence="2" id="KW-0999">Mitochondrion inner membrane</keyword>
<sequence>MGYSLKTSRPWPGRLFGESPRPMYSSDAGVLPLIIGVGVTIAALTAKSAISAYSKYVRLTPQQIAILNNINIKPINSKDPFWMYKGGFYEKMNETEALLILEIQPNEILHLTHDIVKKRHRKMMLLNHPDKGGSEYLALKINRAKEVLEQSYMFTNSKD</sequence>
<keyword evidence="3" id="KW-0496">Mitochondrion</keyword>
<dbReference type="PANTHER" id="PTHR12763">
    <property type="match status" value="1"/>
</dbReference>
<dbReference type="Gene3D" id="1.10.287.110">
    <property type="entry name" value="DnaJ domain"/>
    <property type="match status" value="1"/>
</dbReference>
<evidence type="ECO:0000256" key="5">
    <source>
        <dbReference type="SAM" id="Phobius"/>
    </source>
</evidence>
<evidence type="ECO:0000256" key="1">
    <source>
        <dbReference type="ARBA" id="ARBA00004273"/>
    </source>
</evidence>
<accession>A0ABQ7RV40</accession>
<proteinExistence type="predicted"/>
<feature type="domain" description="J" evidence="6">
    <location>
        <begin position="95"/>
        <end position="153"/>
    </location>
</feature>
<evidence type="ECO:0000313" key="8">
    <source>
        <dbReference type="Proteomes" id="UP001197328"/>
    </source>
</evidence>
<keyword evidence="5" id="KW-0812">Transmembrane</keyword>
<name>A0ABQ7RV40_PICAN</name>
<dbReference type="CDD" id="cd06257">
    <property type="entry name" value="DnaJ"/>
    <property type="match status" value="1"/>
</dbReference>
<keyword evidence="5" id="KW-1133">Transmembrane helix</keyword>
<reference evidence="7 8" key="1">
    <citation type="journal article" date="2021" name="G3 (Bethesda)">
        <title>Genomic diversity, chromosomal rearrangements, and interspecies hybridization in the ogataea polymorpha species complex.</title>
        <authorList>
            <person name="Hanson S.J."/>
            <person name="Cinneide E.O."/>
            <person name="Salzberg L.I."/>
            <person name="Wolfe K.H."/>
            <person name="McGowan J."/>
            <person name="Fitzpatrick D.A."/>
            <person name="Matlin K."/>
        </authorList>
    </citation>
    <scope>NUCLEOTIDE SEQUENCE [LARGE SCALE GENOMIC DNA]</scope>
    <source>
        <strain evidence="7">51-138</strain>
    </source>
</reference>
<feature type="transmembrane region" description="Helical" evidence="5">
    <location>
        <begin position="30"/>
        <end position="50"/>
    </location>
</feature>
<protein>
    <recommendedName>
        <fullName evidence="6">J domain-containing protein</fullName>
    </recommendedName>
</protein>
<dbReference type="Proteomes" id="UP001197328">
    <property type="component" value="Unassembled WGS sequence"/>
</dbReference>
<dbReference type="PANTHER" id="PTHR12763:SF29">
    <property type="entry name" value="MITOCHONDRIAL DNAJ HOMOLOG 2"/>
    <property type="match status" value="1"/>
</dbReference>
<dbReference type="InterPro" id="IPR001623">
    <property type="entry name" value="DnaJ_domain"/>
</dbReference>